<gene>
    <name evidence="9" type="ORF">U9M48_036600</name>
</gene>
<dbReference type="PANTHER" id="PTHR24298">
    <property type="entry name" value="FLAVONOID 3'-MONOOXYGENASE-RELATED"/>
    <property type="match status" value="1"/>
</dbReference>
<keyword evidence="7" id="KW-0503">Monooxygenase</keyword>
<feature type="transmembrane region" description="Helical" evidence="8">
    <location>
        <begin position="291"/>
        <end position="315"/>
    </location>
</feature>
<keyword evidence="7" id="KW-0560">Oxidoreductase</keyword>
<dbReference type="PRINTS" id="PR00463">
    <property type="entry name" value="EP450I"/>
</dbReference>
<protein>
    <recommendedName>
        <fullName evidence="11">Cytochrome P450</fullName>
    </recommendedName>
</protein>
<dbReference type="InterPro" id="IPR002401">
    <property type="entry name" value="Cyt_P450_E_grp-I"/>
</dbReference>
<dbReference type="Pfam" id="PF00067">
    <property type="entry name" value="p450"/>
    <property type="match status" value="1"/>
</dbReference>
<evidence type="ECO:0000256" key="3">
    <source>
        <dbReference type="ARBA" id="ARBA00022723"/>
    </source>
</evidence>
<keyword evidence="10" id="KW-1185">Reference proteome</keyword>
<keyword evidence="6 7" id="KW-0349">Heme</keyword>
<comment type="similarity">
    <text evidence="7">Belongs to the cytochrome P450 family.</text>
</comment>
<sequence>MEEGGMLPSASRPFILSFATTLIIALVCNLLLRQLGVKKKRRPWQTAITTSRESILGLLGIRLGDIPTTVIREGAVAVDALVRRADAFSDRPAGAGATTIISGGRLHIITTVPYGPHWVALRRNLSSEAFHPVRGLARAEPHRARALAALVADVSARSAAAGAVPVRECLYAALFSLNVATCFGDGVDGEVVQDMRAAQQEFLRILPSFRVFATFNKVARLVYWDRWGQLVHARRRQEELYIPLIRACQERRRRTGGGGTTTTYVDTLLGLEVPVEGDPHRRRRKLSDGDMVGLVSEYLGAATGTVLALLEWTLANLVRRPDIQSRLRSDLEAAAAGGEAPCAYLRAVVMESLRRHPPVPSVQRHVRSSDTTVLVGGTPVAPDTLVNFSLEDIGRDGKIWTSPEEFIPDRFMPGGEGEGVPLTIGSKEATKVMMMPFGAGRRICPGMGYAMLHLEYFLANLITAFEWHAVEGAEVDLKADYGFFTTMSTPLRARVVPRVRLPLP</sequence>
<evidence type="ECO:0000313" key="9">
    <source>
        <dbReference type="EMBL" id="WVZ90290.1"/>
    </source>
</evidence>
<keyword evidence="4 8" id="KW-1133">Transmembrane helix</keyword>
<comment type="cofactor">
    <cofactor evidence="6">
        <name>heme</name>
        <dbReference type="ChEBI" id="CHEBI:30413"/>
    </cofactor>
</comment>
<dbReference type="InterPro" id="IPR017972">
    <property type="entry name" value="Cyt_P450_CS"/>
</dbReference>
<dbReference type="PANTHER" id="PTHR24298:SF366">
    <property type="entry name" value="OS06G0328900 PROTEIN"/>
    <property type="match status" value="1"/>
</dbReference>
<keyword evidence="2 8" id="KW-0812">Transmembrane</keyword>
<dbReference type="GO" id="GO:0020037">
    <property type="term" value="F:heme binding"/>
    <property type="evidence" value="ECO:0007669"/>
    <property type="project" value="InterPro"/>
</dbReference>
<dbReference type="Proteomes" id="UP001341281">
    <property type="component" value="Chromosome 08"/>
</dbReference>
<keyword evidence="3 6" id="KW-0479">Metal-binding</keyword>
<keyword evidence="5 8" id="KW-0472">Membrane</keyword>
<dbReference type="GO" id="GO:0016020">
    <property type="term" value="C:membrane"/>
    <property type="evidence" value="ECO:0007669"/>
    <property type="project" value="UniProtKB-SubCell"/>
</dbReference>
<dbReference type="EMBL" id="CP144752">
    <property type="protein sequence ID" value="WVZ90290.1"/>
    <property type="molecule type" value="Genomic_DNA"/>
</dbReference>
<dbReference type="PROSITE" id="PS00086">
    <property type="entry name" value="CYTOCHROME_P450"/>
    <property type="match status" value="1"/>
</dbReference>
<dbReference type="Gene3D" id="1.10.630.10">
    <property type="entry name" value="Cytochrome P450"/>
    <property type="match status" value="1"/>
</dbReference>
<organism evidence="9 10">
    <name type="scientific">Paspalum notatum var. saurae</name>
    <dbReference type="NCBI Taxonomy" id="547442"/>
    <lineage>
        <taxon>Eukaryota</taxon>
        <taxon>Viridiplantae</taxon>
        <taxon>Streptophyta</taxon>
        <taxon>Embryophyta</taxon>
        <taxon>Tracheophyta</taxon>
        <taxon>Spermatophyta</taxon>
        <taxon>Magnoliopsida</taxon>
        <taxon>Liliopsida</taxon>
        <taxon>Poales</taxon>
        <taxon>Poaceae</taxon>
        <taxon>PACMAD clade</taxon>
        <taxon>Panicoideae</taxon>
        <taxon>Andropogonodae</taxon>
        <taxon>Paspaleae</taxon>
        <taxon>Paspalinae</taxon>
        <taxon>Paspalum</taxon>
    </lineage>
</organism>
<name>A0AAQ3UHI1_PASNO</name>
<dbReference type="InterPro" id="IPR036396">
    <property type="entry name" value="Cyt_P450_sf"/>
</dbReference>
<feature type="transmembrane region" description="Helical" evidence="8">
    <location>
        <begin position="14"/>
        <end position="32"/>
    </location>
</feature>
<keyword evidence="6 7" id="KW-0408">Iron</keyword>
<evidence type="ECO:0000256" key="8">
    <source>
        <dbReference type="SAM" id="Phobius"/>
    </source>
</evidence>
<dbReference type="AlphaFoldDB" id="A0AAQ3UHI1"/>
<evidence type="ECO:0000313" key="10">
    <source>
        <dbReference type="Proteomes" id="UP001341281"/>
    </source>
</evidence>
<evidence type="ECO:0008006" key="11">
    <source>
        <dbReference type="Google" id="ProtNLM"/>
    </source>
</evidence>
<proteinExistence type="inferred from homology"/>
<accession>A0AAQ3UHI1</accession>
<evidence type="ECO:0000256" key="5">
    <source>
        <dbReference type="ARBA" id="ARBA00023136"/>
    </source>
</evidence>
<evidence type="ECO:0000256" key="1">
    <source>
        <dbReference type="ARBA" id="ARBA00004167"/>
    </source>
</evidence>
<feature type="binding site" description="axial binding residue" evidence="6">
    <location>
        <position position="444"/>
    </location>
    <ligand>
        <name>heme</name>
        <dbReference type="ChEBI" id="CHEBI:30413"/>
    </ligand>
    <ligandPart>
        <name>Fe</name>
        <dbReference type="ChEBI" id="CHEBI:18248"/>
    </ligandPart>
</feature>
<evidence type="ECO:0000256" key="7">
    <source>
        <dbReference type="RuleBase" id="RU000461"/>
    </source>
</evidence>
<dbReference type="InterPro" id="IPR051103">
    <property type="entry name" value="Plant_metabolite_P450s"/>
</dbReference>
<dbReference type="SUPFAM" id="SSF48264">
    <property type="entry name" value="Cytochrome P450"/>
    <property type="match status" value="1"/>
</dbReference>
<reference evidence="9 10" key="1">
    <citation type="submission" date="2024-02" db="EMBL/GenBank/DDBJ databases">
        <title>High-quality chromosome-scale genome assembly of Pensacola bahiagrass (Paspalum notatum Flugge var. saurae).</title>
        <authorList>
            <person name="Vega J.M."/>
            <person name="Podio M."/>
            <person name="Orjuela J."/>
            <person name="Siena L.A."/>
            <person name="Pessino S.C."/>
            <person name="Combes M.C."/>
            <person name="Mariac C."/>
            <person name="Albertini E."/>
            <person name="Pupilli F."/>
            <person name="Ortiz J.P.A."/>
            <person name="Leblanc O."/>
        </authorList>
    </citation>
    <scope>NUCLEOTIDE SEQUENCE [LARGE SCALE GENOMIC DNA]</scope>
    <source>
        <strain evidence="9">R1</strain>
        <tissue evidence="9">Leaf</tissue>
    </source>
</reference>
<evidence type="ECO:0000256" key="6">
    <source>
        <dbReference type="PIRSR" id="PIRSR602401-1"/>
    </source>
</evidence>
<comment type="subcellular location">
    <subcellularLocation>
        <location evidence="1">Membrane</location>
        <topology evidence="1">Single-pass membrane protein</topology>
    </subcellularLocation>
</comment>
<dbReference type="GO" id="GO:0005506">
    <property type="term" value="F:iron ion binding"/>
    <property type="evidence" value="ECO:0007669"/>
    <property type="project" value="InterPro"/>
</dbReference>
<evidence type="ECO:0000256" key="4">
    <source>
        <dbReference type="ARBA" id="ARBA00022989"/>
    </source>
</evidence>
<dbReference type="GO" id="GO:0016709">
    <property type="term" value="F:oxidoreductase activity, acting on paired donors, with incorporation or reduction of molecular oxygen, NAD(P)H as one donor, and incorporation of one atom of oxygen"/>
    <property type="evidence" value="ECO:0007669"/>
    <property type="project" value="TreeGrafter"/>
</dbReference>
<dbReference type="PRINTS" id="PR00385">
    <property type="entry name" value="P450"/>
</dbReference>
<dbReference type="InterPro" id="IPR001128">
    <property type="entry name" value="Cyt_P450"/>
</dbReference>
<evidence type="ECO:0000256" key="2">
    <source>
        <dbReference type="ARBA" id="ARBA00022692"/>
    </source>
</evidence>